<name>A0A8C8DI85_9TELE</name>
<keyword evidence="7" id="KW-1185">Reference proteome</keyword>
<evidence type="ECO:0000256" key="4">
    <source>
        <dbReference type="ARBA" id="ARBA00038211"/>
    </source>
</evidence>
<dbReference type="Gene3D" id="3.30.200.20">
    <property type="entry name" value="Phosphorylase Kinase, domain 1"/>
    <property type="match status" value="1"/>
</dbReference>
<keyword evidence="1" id="KW-0444">Lipid biosynthesis</keyword>
<dbReference type="Ensembl" id="ENSOSIT00000007999.1">
    <property type="protein sequence ID" value="ENSOSIP00000007483.1"/>
    <property type="gene ID" value="ENSOSIG00000004964.1"/>
</dbReference>
<comment type="pathway">
    <text evidence="3">Phospholipid metabolism; phosphatidylethanolamine biosynthesis; phosphatidylethanolamine from ethanolamine: step 1/3.</text>
</comment>
<sequence>MENITEKITSRLRTSCCSNQKNTSMIALNMSPHFHKNLFVLFQAFTEGITNQLIGCFVGSLQEPGCVLVRINGRMTDLYVSRDREVKMLQVFHAHGCGPEIYCTFQNGICYKFIPGSVLEDHLLQQPGEREQHSFRLCRGSVMGVTGLVKTKTQQ</sequence>
<dbReference type="SUPFAM" id="SSF56112">
    <property type="entry name" value="Protein kinase-like (PK-like)"/>
    <property type="match status" value="1"/>
</dbReference>
<proteinExistence type="inferred from homology"/>
<dbReference type="PANTHER" id="PTHR22603">
    <property type="entry name" value="CHOLINE/ETHANOALAMINE KINASE"/>
    <property type="match status" value="1"/>
</dbReference>
<dbReference type="GO" id="GO:0004305">
    <property type="term" value="F:ethanolamine kinase activity"/>
    <property type="evidence" value="ECO:0007669"/>
    <property type="project" value="UniProtKB-EC"/>
</dbReference>
<accession>A0A8C8DI85</accession>
<comment type="similarity">
    <text evidence="4">Belongs to the choline/ethanolamine kinase family.</text>
</comment>
<dbReference type="GO" id="GO:0005737">
    <property type="term" value="C:cytoplasm"/>
    <property type="evidence" value="ECO:0007669"/>
    <property type="project" value="TreeGrafter"/>
</dbReference>
<dbReference type="InterPro" id="IPR011009">
    <property type="entry name" value="Kinase-like_dom_sf"/>
</dbReference>
<organism evidence="6 7">
    <name type="scientific">Oryzias sinensis</name>
    <name type="common">Chinese medaka</name>
    <dbReference type="NCBI Taxonomy" id="183150"/>
    <lineage>
        <taxon>Eukaryota</taxon>
        <taxon>Metazoa</taxon>
        <taxon>Chordata</taxon>
        <taxon>Craniata</taxon>
        <taxon>Vertebrata</taxon>
        <taxon>Euteleostomi</taxon>
        <taxon>Actinopterygii</taxon>
        <taxon>Neopterygii</taxon>
        <taxon>Teleostei</taxon>
        <taxon>Neoteleostei</taxon>
        <taxon>Acanthomorphata</taxon>
        <taxon>Ovalentaria</taxon>
        <taxon>Atherinomorphae</taxon>
        <taxon>Beloniformes</taxon>
        <taxon>Adrianichthyidae</taxon>
        <taxon>Oryziinae</taxon>
        <taxon>Oryzias</taxon>
    </lineage>
</organism>
<dbReference type="AlphaFoldDB" id="A0A8C8DI85"/>
<evidence type="ECO:0000256" key="1">
    <source>
        <dbReference type="ARBA" id="ARBA00023209"/>
    </source>
</evidence>
<keyword evidence="1" id="KW-0443">Lipid metabolism</keyword>
<dbReference type="PANTHER" id="PTHR22603:SF68">
    <property type="entry name" value="ETHANOLAMINE KINASE 1"/>
    <property type="match status" value="1"/>
</dbReference>
<evidence type="ECO:0000313" key="7">
    <source>
        <dbReference type="Proteomes" id="UP000694383"/>
    </source>
</evidence>
<evidence type="ECO:0000256" key="3">
    <source>
        <dbReference type="ARBA" id="ARBA00037883"/>
    </source>
</evidence>
<dbReference type="GO" id="GO:0006646">
    <property type="term" value="P:phosphatidylethanolamine biosynthetic process"/>
    <property type="evidence" value="ECO:0007669"/>
    <property type="project" value="TreeGrafter"/>
</dbReference>
<reference evidence="6" key="1">
    <citation type="submission" date="2025-08" db="UniProtKB">
        <authorList>
            <consortium name="Ensembl"/>
        </authorList>
    </citation>
    <scope>IDENTIFICATION</scope>
</reference>
<protein>
    <recommendedName>
        <fullName evidence="5">ethanolamine kinase</fullName>
        <ecNumber evidence="5">2.7.1.82</ecNumber>
    </recommendedName>
</protein>
<evidence type="ECO:0000256" key="5">
    <source>
        <dbReference type="ARBA" id="ARBA00038874"/>
    </source>
</evidence>
<dbReference type="GeneTree" id="ENSGT00950000182939"/>
<dbReference type="EC" id="2.7.1.82" evidence="5"/>
<reference evidence="6" key="2">
    <citation type="submission" date="2025-09" db="UniProtKB">
        <authorList>
            <consortium name="Ensembl"/>
        </authorList>
    </citation>
    <scope>IDENTIFICATION</scope>
</reference>
<dbReference type="Proteomes" id="UP000694383">
    <property type="component" value="Unplaced"/>
</dbReference>
<dbReference type="Pfam" id="PF01633">
    <property type="entry name" value="Choline_kinase"/>
    <property type="match status" value="1"/>
</dbReference>
<dbReference type="Gene3D" id="3.90.1200.10">
    <property type="match status" value="1"/>
</dbReference>
<evidence type="ECO:0000256" key="2">
    <source>
        <dbReference type="ARBA" id="ARBA00023264"/>
    </source>
</evidence>
<keyword evidence="2" id="KW-1208">Phospholipid metabolism</keyword>
<evidence type="ECO:0000313" key="6">
    <source>
        <dbReference type="Ensembl" id="ENSOSIP00000007483.1"/>
    </source>
</evidence>
<keyword evidence="1" id="KW-0594">Phospholipid biosynthesis</keyword>